<dbReference type="GO" id="GO:0006869">
    <property type="term" value="P:lipid transport"/>
    <property type="evidence" value="ECO:0007669"/>
    <property type="project" value="UniProtKB-KW"/>
</dbReference>
<evidence type="ECO:0000256" key="18">
    <source>
        <dbReference type="ARBA" id="ARBA00052710"/>
    </source>
</evidence>
<evidence type="ECO:0000256" key="6">
    <source>
        <dbReference type="ARBA" id="ARBA00022737"/>
    </source>
</evidence>
<comment type="caution">
    <text evidence="21">The sequence shown here is derived from an EMBL/GenBank/DDBJ whole genome shotgun (WGS) entry which is preliminary data.</text>
</comment>
<dbReference type="InterPro" id="IPR018108">
    <property type="entry name" value="MCP_transmembrane"/>
</dbReference>
<evidence type="ECO:0000256" key="8">
    <source>
        <dbReference type="ARBA" id="ARBA00023055"/>
    </source>
</evidence>
<feature type="repeat" description="Solcar" evidence="19">
    <location>
        <begin position="124"/>
        <end position="215"/>
    </location>
</feature>
<evidence type="ECO:0000256" key="2">
    <source>
        <dbReference type="ARBA" id="ARBA00006375"/>
    </source>
</evidence>
<keyword evidence="6" id="KW-0677">Repeat</keyword>
<dbReference type="GO" id="GO:0015139">
    <property type="term" value="F:alpha-ketoglutarate transmembrane transporter activity"/>
    <property type="evidence" value="ECO:0007669"/>
    <property type="project" value="UniProtKB-ARBA"/>
</dbReference>
<evidence type="ECO:0000256" key="15">
    <source>
        <dbReference type="ARBA" id="ARBA00050120"/>
    </source>
</evidence>
<dbReference type="Pfam" id="PF00153">
    <property type="entry name" value="Mito_carr"/>
    <property type="match status" value="3"/>
</dbReference>
<evidence type="ECO:0000313" key="21">
    <source>
        <dbReference type="EMBL" id="MXQ96803.1"/>
    </source>
</evidence>
<gene>
    <name evidence="21" type="ORF">E5288_WYG021004</name>
</gene>
<evidence type="ECO:0000256" key="13">
    <source>
        <dbReference type="ARBA" id="ARBA00044758"/>
    </source>
</evidence>
<evidence type="ECO:0000256" key="7">
    <source>
        <dbReference type="ARBA" id="ARBA00022989"/>
    </source>
</evidence>
<comment type="catalytic activity">
    <reaction evidence="17">
        <text>malonate(in) + 2-oxoglutarate(out) = malonate(out) + 2-oxoglutarate(in)</text>
        <dbReference type="Rhea" id="RHEA:71591"/>
        <dbReference type="ChEBI" id="CHEBI:15792"/>
        <dbReference type="ChEBI" id="CHEBI:16810"/>
    </reaction>
</comment>
<evidence type="ECO:0000256" key="5">
    <source>
        <dbReference type="ARBA" id="ARBA00022692"/>
    </source>
</evidence>
<comment type="catalytic activity">
    <reaction evidence="15">
        <text>oxaloacetate(in) + 2-oxoglutarate(out) = oxaloacetate(out) + 2-oxoglutarate(in)</text>
        <dbReference type="Rhea" id="RHEA:71603"/>
        <dbReference type="ChEBI" id="CHEBI:16452"/>
        <dbReference type="ChEBI" id="CHEBI:16810"/>
    </reaction>
</comment>
<evidence type="ECO:0000256" key="12">
    <source>
        <dbReference type="ARBA" id="ARBA00041881"/>
    </source>
</evidence>
<accession>A0A6B0SCU3</accession>
<evidence type="ECO:0000256" key="4">
    <source>
        <dbReference type="ARBA" id="ARBA00022449"/>
    </source>
</evidence>
<proteinExistence type="inferred from homology"/>
<keyword evidence="7" id="KW-1133">Transmembrane helix</keyword>
<feature type="repeat" description="Solcar" evidence="19">
    <location>
        <begin position="23"/>
        <end position="115"/>
    </location>
</feature>
<evidence type="ECO:0000256" key="19">
    <source>
        <dbReference type="PROSITE-ProRule" id="PRU00282"/>
    </source>
</evidence>
<keyword evidence="3 20" id="KW-0813">Transport</keyword>
<evidence type="ECO:0000256" key="1">
    <source>
        <dbReference type="ARBA" id="ARBA00004141"/>
    </source>
</evidence>
<sequence length="289" mass="31491">MAATASPGASGMDGKPRTSPKSVKFLFGGLAGMGATVFVQPLDLVKNRMQLSGEGAKTREYKTSFHALISILRAEGLRGIYTGYWGQRMGLSAGLLRQATYTTTRLGIYTVLFERLTGADGTPPGFLLKAVIGMTAGATGAFVGTPAEVALIRMTADGRLPVDQRRGYKNVFNALFRIVQEEGVPTLWRGCIPTMARAVVVNAAQLASYSQSKQFLLDSGYFSDNILCHFCASMISGLDVLVKVVRYEGFFSLWKGFTPYYARLGPHTVLTFIFLEQMNKAYKRLFLSG</sequence>
<protein>
    <recommendedName>
        <fullName evidence="11">Mitochondrial 2-oxoglutarate/malate carrier protein</fullName>
    </recommendedName>
    <alternativeName>
        <fullName evidence="12">Solute carrier family 25 member 11</fullName>
    </alternativeName>
</protein>
<evidence type="ECO:0000256" key="16">
    <source>
        <dbReference type="ARBA" id="ARBA00050291"/>
    </source>
</evidence>
<evidence type="ECO:0000313" key="22">
    <source>
        <dbReference type="Proteomes" id="UP000322234"/>
    </source>
</evidence>
<evidence type="ECO:0000256" key="3">
    <source>
        <dbReference type="ARBA" id="ARBA00022448"/>
    </source>
</evidence>
<dbReference type="EMBL" id="VBQZ03000174">
    <property type="protein sequence ID" value="MXQ96803.1"/>
    <property type="molecule type" value="Genomic_DNA"/>
</dbReference>
<evidence type="ECO:0000256" key="14">
    <source>
        <dbReference type="ARBA" id="ARBA00045567"/>
    </source>
</evidence>
<dbReference type="InterPro" id="IPR023395">
    <property type="entry name" value="MCP_dom_sf"/>
</dbReference>
<comment type="catalytic activity">
    <reaction evidence="16">
        <text>maleate(in) + 2-oxoglutarate(out) = maleate(out) + 2-oxoglutarate(in)</text>
        <dbReference type="Rhea" id="RHEA:71599"/>
        <dbReference type="ChEBI" id="CHEBI:16810"/>
        <dbReference type="ChEBI" id="CHEBI:30780"/>
    </reaction>
</comment>
<evidence type="ECO:0000256" key="17">
    <source>
        <dbReference type="ARBA" id="ARBA00052538"/>
    </source>
</evidence>
<dbReference type="GO" id="GO:0015297">
    <property type="term" value="F:antiporter activity"/>
    <property type="evidence" value="ECO:0007669"/>
    <property type="project" value="UniProtKB-KW"/>
</dbReference>
<comment type="similarity">
    <text evidence="2 20">Belongs to the mitochondrial carrier (TC 2.A.29) family.</text>
</comment>
<reference evidence="21" key="1">
    <citation type="submission" date="2019-10" db="EMBL/GenBank/DDBJ databases">
        <title>The sequence and de novo assembly of the wild yak genome.</title>
        <authorList>
            <person name="Liu Y."/>
        </authorList>
    </citation>
    <scope>NUCLEOTIDE SEQUENCE [LARGE SCALE GENOMIC DNA]</scope>
    <source>
        <strain evidence="21">WY2019</strain>
    </source>
</reference>
<organism evidence="21 22">
    <name type="scientific">Bos mutus</name>
    <name type="common">wild yak</name>
    <dbReference type="NCBI Taxonomy" id="72004"/>
    <lineage>
        <taxon>Eukaryota</taxon>
        <taxon>Metazoa</taxon>
        <taxon>Chordata</taxon>
        <taxon>Craniata</taxon>
        <taxon>Vertebrata</taxon>
        <taxon>Euteleostomi</taxon>
        <taxon>Mammalia</taxon>
        <taxon>Eutheria</taxon>
        <taxon>Laurasiatheria</taxon>
        <taxon>Artiodactyla</taxon>
        <taxon>Ruminantia</taxon>
        <taxon>Pecora</taxon>
        <taxon>Bovidae</taxon>
        <taxon>Bovinae</taxon>
        <taxon>Bos</taxon>
    </lineage>
</organism>
<comment type="catalytic activity">
    <reaction evidence="18">
        <text>succinate(in) + 2-oxoglutarate(out) = succinate(out) + 2-oxoglutarate(in)</text>
        <dbReference type="Rhea" id="RHEA:71595"/>
        <dbReference type="ChEBI" id="CHEBI:16810"/>
        <dbReference type="ChEBI" id="CHEBI:30031"/>
    </reaction>
</comment>
<dbReference type="PROSITE" id="PS50920">
    <property type="entry name" value="SOLCAR"/>
    <property type="match status" value="2"/>
</dbReference>
<evidence type="ECO:0000256" key="11">
    <source>
        <dbReference type="ARBA" id="ARBA00040264"/>
    </source>
</evidence>
<comment type="subunit">
    <text evidence="13">Interacts with SMIM26.</text>
</comment>
<dbReference type="PANTHER" id="PTHR45618">
    <property type="entry name" value="MITOCHONDRIAL DICARBOXYLATE CARRIER-RELATED"/>
    <property type="match status" value="1"/>
</dbReference>
<dbReference type="Proteomes" id="UP000322234">
    <property type="component" value="Unassembled WGS sequence"/>
</dbReference>
<comment type="function">
    <text evidence="14">Catalyzes the transport of 2-oxoglutarate (alpha-oxoglutarate) across the inner mitochondrial membrane in an electroneutral exchange for malate. Can also exchange 2-oxoglutarate for other dicarboxylic acids such as malonate, succinate, maleate and oxaloacetate, although with lower affinity. Contributes to several metabolic processes, including the malate-aspartate shuttle, the oxoglutarate/isocitrate shuttle, in gluconeogenesis from lactate, and in nitrogen metabolism. Maintains mitochondrial fusion and fission events, and the organization and morphology of cristae. Involved in the regulation of apoptosis. Helps protect from cytotoxic-induced apoptosis by modulating glutathione levels in mitochondria.</text>
</comment>
<dbReference type="FunFam" id="1.50.40.10:FF:000013">
    <property type="entry name" value="Mitochondrial 2-oxoglutarate/malate carrier protein-like protein"/>
    <property type="match status" value="1"/>
</dbReference>
<dbReference type="SUPFAM" id="SSF103506">
    <property type="entry name" value="Mitochondrial carrier"/>
    <property type="match status" value="1"/>
</dbReference>
<dbReference type="Gene3D" id="1.50.40.10">
    <property type="entry name" value="Mitochondrial carrier domain"/>
    <property type="match status" value="2"/>
</dbReference>
<comment type="subcellular location">
    <subcellularLocation>
        <location evidence="1">Membrane</location>
        <topology evidence="1">Multi-pass membrane protein</topology>
    </subcellularLocation>
</comment>
<evidence type="ECO:0000256" key="9">
    <source>
        <dbReference type="ARBA" id="ARBA00023136"/>
    </source>
</evidence>
<keyword evidence="8" id="KW-0445">Lipid transport</keyword>
<name>A0A6B0SCU3_9CETA</name>
<dbReference type="InterPro" id="IPR050391">
    <property type="entry name" value="Mito_Metabolite_Transporter"/>
</dbReference>
<evidence type="ECO:0000256" key="20">
    <source>
        <dbReference type="RuleBase" id="RU000488"/>
    </source>
</evidence>
<comment type="catalytic activity">
    <reaction evidence="10">
        <text>(S)-malate(in) + 2-oxoglutarate(out) = (S)-malate(out) + 2-oxoglutarate(in)</text>
        <dbReference type="Rhea" id="RHEA:71587"/>
        <dbReference type="ChEBI" id="CHEBI:15589"/>
        <dbReference type="ChEBI" id="CHEBI:16810"/>
    </reaction>
</comment>
<dbReference type="GO" id="GO:0016020">
    <property type="term" value="C:membrane"/>
    <property type="evidence" value="ECO:0007669"/>
    <property type="project" value="UniProtKB-SubCell"/>
</dbReference>
<evidence type="ECO:0000256" key="10">
    <source>
        <dbReference type="ARBA" id="ARBA00036491"/>
    </source>
</evidence>
<dbReference type="AlphaFoldDB" id="A0A6B0SCU3"/>
<keyword evidence="5 19" id="KW-0812">Transmembrane</keyword>
<keyword evidence="22" id="KW-1185">Reference proteome</keyword>
<keyword evidence="4" id="KW-0050">Antiport</keyword>
<keyword evidence="9 19" id="KW-0472">Membrane</keyword>